<dbReference type="InterPro" id="IPR011604">
    <property type="entry name" value="PDDEXK-like_dom_sf"/>
</dbReference>
<proteinExistence type="predicted"/>
<sequence>MNGVRSKNFFSPGSPEPFKLSRSKIELFLDCPRCFYLDRRLGIGRPPGFPFTLNSAVDYLLKKEFDIHRAAGSAHPLMKAYGVEAVPFRHEKINEWRENFKGVGFLHRSTNLFIHGAVDDVWINDKKELIVVDYKATSTNSKITLDAEYRQSYKRQMEIYTWLLRHNGFKVSDTGYFVYANGDKDKKAFDGKLEFKVEIIPYKGNDAWVEGTIFDAHKCMSGDLPDSSDNCEYCPYREAAGKYESS</sequence>
<name>A0A1F6BR11_9BACT</name>
<comment type="caution">
    <text evidence="2">The sequence shown here is derived from an EMBL/GenBank/DDBJ whole genome shotgun (WGS) entry which is preliminary data.</text>
</comment>
<feature type="domain" description="PD-(D/E)XK endonuclease-like" evidence="1">
    <location>
        <begin position="89"/>
        <end position="238"/>
    </location>
</feature>
<evidence type="ECO:0000313" key="2">
    <source>
        <dbReference type="EMBL" id="OGG39365.1"/>
    </source>
</evidence>
<protein>
    <recommendedName>
        <fullName evidence="1">PD-(D/E)XK endonuclease-like domain-containing protein</fullName>
    </recommendedName>
</protein>
<dbReference type="Proteomes" id="UP000179324">
    <property type="component" value="Unassembled WGS sequence"/>
</dbReference>
<gene>
    <name evidence="2" type="ORF">A2127_00170</name>
</gene>
<dbReference type="AlphaFoldDB" id="A0A1F6BR11"/>
<organism evidence="2 3">
    <name type="scientific">Candidatus Jorgensenbacteria bacterium GWC1_48_12</name>
    <dbReference type="NCBI Taxonomy" id="1798469"/>
    <lineage>
        <taxon>Bacteria</taxon>
        <taxon>Candidatus Joergenseniibacteriota</taxon>
    </lineage>
</organism>
<dbReference type="EMBL" id="MFKI01000013">
    <property type="protein sequence ID" value="OGG39365.1"/>
    <property type="molecule type" value="Genomic_DNA"/>
</dbReference>
<accession>A0A1F6BR11</accession>
<dbReference type="InterPro" id="IPR038726">
    <property type="entry name" value="PDDEXK_AddAB-type"/>
</dbReference>
<reference evidence="2 3" key="1">
    <citation type="journal article" date="2016" name="Nat. Commun.">
        <title>Thousands of microbial genomes shed light on interconnected biogeochemical processes in an aquifer system.</title>
        <authorList>
            <person name="Anantharaman K."/>
            <person name="Brown C.T."/>
            <person name="Hug L.A."/>
            <person name="Sharon I."/>
            <person name="Castelle C.J."/>
            <person name="Probst A.J."/>
            <person name="Thomas B.C."/>
            <person name="Singh A."/>
            <person name="Wilkins M.J."/>
            <person name="Karaoz U."/>
            <person name="Brodie E.L."/>
            <person name="Williams K.H."/>
            <person name="Hubbard S.S."/>
            <person name="Banfield J.F."/>
        </authorList>
    </citation>
    <scope>NUCLEOTIDE SEQUENCE [LARGE SCALE GENOMIC DNA]</scope>
</reference>
<dbReference type="Pfam" id="PF12705">
    <property type="entry name" value="PDDEXK_1"/>
    <property type="match status" value="1"/>
</dbReference>
<evidence type="ECO:0000259" key="1">
    <source>
        <dbReference type="Pfam" id="PF12705"/>
    </source>
</evidence>
<evidence type="ECO:0000313" key="3">
    <source>
        <dbReference type="Proteomes" id="UP000179324"/>
    </source>
</evidence>
<dbReference type="Gene3D" id="3.90.320.10">
    <property type="match status" value="1"/>
</dbReference>